<gene>
    <name evidence="8" type="primary">LOC113715697</name>
</gene>
<dbReference type="InterPro" id="IPR037519">
    <property type="entry name" value="LITAF_fam"/>
</dbReference>
<evidence type="ECO:0000313" key="7">
    <source>
        <dbReference type="Proteomes" id="UP001652660"/>
    </source>
</evidence>
<organism evidence="7 8">
    <name type="scientific">Coffea arabica</name>
    <name type="common">Arabian coffee</name>
    <dbReference type="NCBI Taxonomy" id="13443"/>
    <lineage>
        <taxon>Eukaryota</taxon>
        <taxon>Viridiplantae</taxon>
        <taxon>Streptophyta</taxon>
        <taxon>Embryophyta</taxon>
        <taxon>Tracheophyta</taxon>
        <taxon>Spermatophyta</taxon>
        <taxon>Magnoliopsida</taxon>
        <taxon>eudicotyledons</taxon>
        <taxon>Gunneridae</taxon>
        <taxon>Pentapetalae</taxon>
        <taxon>asterids</taxon>
        <taxon>lamiids</taxon>
        <taxon>Gentianales</taxon>
        <taxon>Rubiaceae</taxon>
        <taxon>Ixoroideae</taxon>
        <taxon>Gardenieae complex</taxon>
        <taxon>Bertiereae - Coffeeae clade</taxon>
        <taxon>Coffeeae</taxon>
        <taxon>Coffea</taxon>
    </lineage>
</organism>
<protein>
    <submittedName>
        <fullName evidence="8">GSH-induced LITAF domain protein-like</fullName>
    </submittedName>
</protein>
<dbReference type="PANTHER" id="PTHR23292">
    <property type="entry name" value="LIPOPOLYSACCHARIDE-INDUCED TUMOR NECROSIS FACTOR-ALPHA FACTOR"/>
    <property type="match status" value="1"/>
</dbReference>
<evidence type="ECO:0000259" key="6">
    <source>
        <dbReference type="PROSITE" id="PS51837"/>
    </source>
</evidence>
<dbReference type="SMART" id="SM00714">
    <property type="entry name" value="LITAF"/>
    <property type="match status" value="1"/>
</dbReference>
<comment type="subcellular location">
    <subcellularLocation>
        <location evidence="1">Membrane</location>
        <topology evidence="1">Peripheral membrane protein</topology>
    </subcellularLocation>
</comment>
<dbReference type="OrthoDB" id="1882956at2759"/>
<evidence type="ECO:0000256" key="5">
    <source>
        <dbReference type="ARBA" id="ARBA00023136"/>
    </source>
</evidence>
<dbReference type="Proteomes" id="UP001652660">
    <property type="component" value="Chromosome 11c"/>
</dbReference>
<evidence type="ECO:0000256" key="1">
    <source>
        <dbReference type="ARBA" id="ARBA00004170"/>
    </source>
</evidence>
<evidence type="ECO:0000313" key="8">
    <source>
        <dbReference type="RefSeq" id="XP_027095786.1"/>
    </source>
</evidence>
<keyword evidence="4" id="KW-0862">Zinc</keyword>
<dbReference type="PROSITE" id="PS51837">
    <property type="entry name" value="LITAF"/>
    <property type="match status" value="1"/>
</dbReference>
<dbReference type="RefSeq" id="XP_027095786.1">
    <property type="nucleotide sequence ID" value="XM_027239985.2"/>
</dbReference>
<reference evidence="8" key="2">
    <citation type="submission" date="2025-08" db="UniProtKB">
        <authorList>
            <consortium name="RefSeq"/>
        </authorList>
    </citation>
    <scope>IDENTIFICATION</scope>
    <source>
        <tissue evidence="8">Leaves</tissue>
    </source>
</reference>
<dbReference type="PANTHER" id="PTHR23292:SF6">
    <property type="entry name" value="FI16602P1-RELATED"/>
    <property type="match status" value="1"/>
</dbReference>
<evidence type="ECO:0000256" key="2">
    <source>
        <dbReference type="ARBA" id="ARBA00005975"/>
    </source>
</evidence>
<dbReference type="Pfam" id="PF10601">
    <property type="entry name" value="zf-LITAF-like"/>
    <property type="match status" value="1"/>
</dbReference>
<evidence type="ECO:0000256" key="4">
    <source>
        <dbReference type="ARBA" id="ARBA00022833"/>
    </source>
</evidence>
<keyword evidence="7" id="KW-1185">Reference proteome</keyword>
<sequence length="156" mass="16988">MGSKNEEPAIGIPYNAAYQYPHEAPMPPPHQNQSYYVGQNPYQSGAIPPSALVGDPKGIPIQQTIFRDTPAPFNCPHCASSGLTTLRSKPSLAAVVGCMMPMMLGVCFLCPSMDCLWHKYHYCPSCGEKVADFEKPDPCLVMDPPQWTQASFALPA</sequence>
<reference evidence="7" key="1">
    <citation type="journal article" date="2025" name="Foods">
        <title>Unveiling the Microbial Signatures of Arabica Coffee Cherries: Insights into Ripeness Specific Diversity, Functional Traits, and Implications for Quality and Safety.</title>
        <authorList>
            <consortium name="RefSeq"/>
            <person name="Tenea G.N."/>
            <person name="Cifuentes V."/>
            <person name="Reyes P."/>
            <person name="Cevallos-Vallejos M."/>
        </authorList>
    </citation>
    <scope>NUCLEOTIDE SEQUENCE [LARGE SCALE GENOMIC DNA]</scope>
</reference>
<keyword evidence="5" id="KW-0472">Membrane</keyword>
<comment type="similarity">
    <text evidence="2">Belongs to the CDIP1/LITAF family.</text>
</comment>
<evidence type="ECO:0000256" key="3">
    <source>
        <dbReference type="ARBA" id="ARBA00022723"/>
    </source>
</evidence>
<keyword evidence="3" id="KW-0479">Metal-binding</keyword>
<dbReference type="GO" id="GO:0016020">
    <property type="term" value="C:membrane"/>
    <property type="evidence" value="ECO:0007669"/>
    <property type="project" value="UniProtKB-SubCell"/>
</dbReference>
<feature type="domain" description="LITAF" evidence="6">
    <location>
        <begin position="55"/>
        <end position="135"/>
    </location>
</feature>
<dbReference type="GeneID" id="113715697"/>
<name>A0A6P6UZB9_COFAR</name>
<proteinExistence type="inferred from homology"/>
<dbReference type="GO" id="GO:0008270">
    <property type="term" value="F:zinc ion binding"/>
    <property type="evidence" value="ECO:0007669"/>
    <property type="project" value="TreeGrafter"/>
</dbReference>
<dbReference type="AlphaFoldDB" id="A0A6P6UZB9"/>
<accession>A0A6P6UZB9</accession>
<dbReference type="InterPro" id="IPR006629">
    <property type="entry name" value="LITAF"/>
</dbReference>